<dbReference type="InterPro" id="IPR036397">
    <property type="entry name" value="RNaseH_sf"/>
</dbReference>
<name>A0A4Y2WAI3_ARAVE</name>
<evidence type="ECO:0000313" key="2">
    <source>
        <dbReference type="EMBL" id="GBO34170.1"/>
    </source>
</evidence>
<dbReference type="Gene3D" id="3.30.420.10">
    <property type="entry name" value="Ribonuclease H-like superfamily/Ribonuclease H"/>
    <property type="match status" value="1"/>
</dbReference>
<reference evidence="1 3" key="1">
    <citation type="journal article" date="2019" name="Sci. Rep.">
        <title>Orb-weaving spider Araneus ventricosus genome elucidates the spidroin gene catalogue.</title>
        <authorList>
            <person name="Kono N."/>
            <person name="Nakamura H."/>
            <person name="Ohtoshi R."/>
            <person name="Moran D.A.P."/>
            <person name="Shinohara A."/>
            <person name="Yoshida Y."/>
            <person name="Fujiwara M."/>
            <person name="Mori M."/>
            <person name="Tomita M."/>
            <person name="Arakawa K."/>
        </authorList>
    </citation>
    <scope>NUCLEOTIDE SEQUENCE [LARGE SCALE GENOMIC DNA]</scope>
</reference>
<evidence type="ECO:0008006" key="4">
    <source>
        <dbReference type="Google" id="ProtNLM"/>
    </source>
</evidence>
<dbReference type="GO" id="GO:0003676">
    <property type="term" value="F:nucleic acid binding"/>
    <property type="evidence" value="ECO:0007669"/>
    <property type="project" value="InterPro"/>
</dbReference>
<organism evidence="1 3">
    <name type="scientific">Araneus ventricosus</name>
    <name type="common">Orbweaver spider</name>
    <name type="synonym">Epeira ventricosa</name>
    <dbReference type="NCBI Taxonomy" id="182803"/>
    <lineage>
        <taxon>Eukaryota</taxon>
        <taxon>Metazoa</taxon>
        <taxon>Ecdysozoa</taxon>
        <taxon>Arthropoda</taxon>
        <taxon>Chelicerata</taxon>
        <taxon>Arachnida</taxon>
        <taxon>Araneae</taxon>
        <taxon>Araneomorphae</taxon>
        <taxon>Entelegynae</taxon>
        <taxon>Araneoidea</taxon>
        <taxon>Araneidae</taxon>
        <taxon>Araneus</taxon>
    </lineage>
</organism>
<gene>
    <name evidence="1" type="ORF">AVEN_128964_1</name>
    <name evidence="2" type="ORF">AVEN_178929_1</name>
</gene>
<dbReference type="OrthoDB" id="7787442at2759"/>
<dbReference type="PANTHER" id="PTHR47326">
    <property type="entry name" value="TRANSPOSABLE ELEMENT TC3 TRANSPOSASE-LIKE PROTEIN"/>
    <property type="match status" value="1"/>
</dbReference>
<accession>A0A4Y2WAI3</accession>
<proteinExistence type="predicted"/>
<dbReference type="PANTHER" id="PTHR47326:SF1">
    <property type="entry name" value="HTH PSQ-TYPE DOMAIN-CONTAINING PROTEIN"/>
    <property type="match status" value="1"/>
</dbReference>
<dbReference type="EMBL" id="BGPR01057956">
    <property type="protein sequence ID" value="GBO34169.1"/>
    <property type="molecule type" value="Genomic_DNA"/>
</dbReference>
<evidence type="ECO:0000313" key="3">
    <source>
        <dbReference type="Proteomes" id="UP000499080"/>
    </source>
</evidence>
<comment type="caution">
    <text evidence="1">The sequence shown here is derived from an EMBL/GenBank/DDBJ whole genome shotgun (WGS) entry which is preliminary data.</text>
</comment>
<dbReference type="EMBL" id="BGPR01057958">
    <property type="protein sequence ID" value="GBO34170.1"/>
    <property type="molecule type" value="Genomic_DNA"/>
</dbReference>
<dbReference type="AlphaFoldDB" id="A0A4Y2WAI3"/>
<protein>
    <recommendedName>
        <fullName evidence="4">Tc1-like transposase DDE domain-containing protein</fullName>
    </recommendedName>
</protein>
<evidence type="ECO:0000313" key="1">
    <source>
        <dbReference type="EMBL" id="GBO34169.1"/>
    </source>
</evidence>
<keyword evidence="3" id="KW-1185">Reference proteome</keyword>
<sequence>MAKRYKNLLENFVVPQMQQQQCLGSITFMQDGAPTHIGLCIQQILRQHFTNDRVISRAFPSTWPSRSPDFNPCDFWFWGYLKILVYRGRLVTLADLKESITLYGRSISVDQLRSAVEQAVHRLLILHLEEGNHIEKLSLRR</sequence>
<dbReference type="Proteomes" id="UP000499080">
    <property type="component" value="Unassembled WGS sequence"/>
</dbReference>